<reference evidence="4" key="1">
    <citation type="submission" date="2014-03" db="EMBL/GenBank/DDBJ databases">
        <title>Complete genome of Pseudomonas balearica DSM 6083T, a sewage water isolate from an enrichment with 2-methylnaphthalene.</title>
        <authorList>
            <person name="Salva-Serra F."/>
            <person name="Jaen-Luchoro D."/>
            <person name="Busquets A."/>
            <person name="Pena A."/>
            <person name="Gomila M."/>
            <person name="Bosch R."/>
            <person name="Nogales B."/>
            <person name="Garcia-Valdes E."/>
            <person name="Lalucat J."/>
            <person name="Bennasar A."/>
        </authorList>
    </citation>
    <scope>NUCLEOTIDE SEQUENCE [LARGE SCALE GENOMIC DNA]</scope>
    <source>
        <strain evidence="4">DSM 6083</strain>
    </source>
</reference>
<keyword evidence="1" id="KW-0677">Repeat</keyword>
<sequence>MRHLLLATVTLLLAACGEGEPILPADGVLPDGGRYRGTLVDGLMQGDGRIDYPDGSFYQGPFRNGRRHGEGLWQAANGDRYEGTFHDGLFDGQGRFSFASGGVYEGDFHRGHMQGKGRFRQGEASYQGEFHADLYHGQGVLEYADGSRYEGQFVAGHPHGLGTRQDAQGTFSGQFRDGVLAGPGSYVDASGARYSGEFADDQFHGQGRYEEAGDVWIGTFVNGELSGQGEHLAADGSRYSGEFRAWQYDGRGRLERPDGSVYLGEFSHGRFAGRGELSLADGTRQVGLWRKGLRVRDEQGRRLPDPLELALLEQGALLQRAIDQLPASTPAPELYALTLAGDGRQSVFMREADYVDQLLGERFAARGRISLVNHRDQLAERPLATRENLARALRAIAERSGPEDLVFIYLTSHGTADHRLVLAQPRLALSDLGADELAELMQPLGKRRSVVVISACYSGGFIEPLKSPQRLVMTAASADRVSFGCSEQNDFTYFGRALFEQALQQTDDLAEAFALAQSQVAEWEAADDYEPSQPQLWAPPQVLEQWLALRAGQARSMTDRHKEQ</sequence>
<protein>
    <submittedName>
        <fullName evidence="2">Peptidase C13</fullName>
    </submittedName>
    <submittedName>
        <fullName evidence="3">Uncharacterized conserved protein</fullName>
    </submittedName>
</protein>
<dbReference type="SMART" id="SM00698">
    <property type="entry name" value="MORN"/>
    <property type="match status" value="10"/>
</dbReference>
<dbReference type="SUPFAM" id="SSF82185">
    <property type="entry name" value="Histone H3 K4-specific methyltransferase SET7/9 N-terminal domain"/>
    <property type="match status" value="2"/>
</dbReference>
<reference evidence="2 4" key="3">
    <citation type="journal article" name="Genome Announc.">
        <title>Complete Genome Sequence of Pseudomonas balearica DSM 6083T.</title>
        <authorList>
            <person name="Bennasar-Figueras A."/>
            <person name="Salva-Serra F."/>
            <person name="Jaen-Luchoro D."/>
            <person name="Segui C."/>
            <person name="Aliaga F."/>
            <person name="Busquets A."/>
            <person name="Gomila M."/>
            <person name="Moore E.R."/>
            <person name="Lalucat J."/>
        </authorList>
    </citation>
    <scope>NUCLEOTIDE SEQUENCE [LARGE SCALE GENOMIC DNA]</scope>
    <source>
        <strain evidence="4">DSM 6083</strain>
        <strain evidence="2">DSM6083</strain>
    </source>
</reference>
<dbReference type="InterPro" id="IPR001096">
    <property type="entry name" value="Peptidase_C13"/>
</dbReference>
<dbReference type="InterPro" id="IPR029030">
    <property type="entry name" value="Caspase-like_dom_sf"/>
</dbReference>
<evidence type="ECO:0000313" key="2">
    <source>
        <dbReference type="EMBL" id="AJE16883.1"/>
    </source>
</evidence>
<dbReference type="PANTHER" id="PTHR23084">
    <property type="entry name" value="PHOSPHATIDYLINOSITOL-4-PHOSPHATE 5-KINASE RELATED"/>
    <property type="match status" value="1"/>
</dbReference>
<keyword evidence="5" id="KW-1185">Reference proteome</keyword>
<dbReference type="Pfam" id="PF02493">
    <property type="entry name" value="MORN"/>
    <property type="match status" value="11"/>
</dbReference>
<dbReference type="Gene3D" id="3.40.50.1460">
    <property type="match status" value="1"/>
</dbReference>
<accession>A0A8D4C808</accession>
<dbReference type="PROSITE" id="PS51257">
    <property type="entry name" value="PROKAR_LIPOPROTEIN"/>
    <property type="match status" value="1"/>
</dbReference>
<evidence type="ECO:0000313" key="4">
    <source>
        <dbReference type="Proteomes" id="UP000031271"/>
    </source>
</evidence>
<dbReference type="Gene3D" id="2.20.110.10">
    <property type="entry name" value="Histone H3 K4-specific methyltransferase SET7/9 N-terminal domain"/>
    <property type="match status" value="5"/>
</dbReference>
<dbReference type="GeneID" id="77261825"/>
<evidence type="ECO:0000256" key="1">
    <source>
        <dbReference type="ARBA" id="ARBA00022737"/>
    </source>
</evidence>
<dbReference type="Proteomes" id="UP000031271">
    <property type="component" value="Chromosome"/>
</dbReference>
<dbReference type="SUPFAM" id="SSF52129">
    <property type="entry name" value="Caspase-like"/>
    <property type="match status" value="1"/>
</dbReference>
<organism evidence="2 4">
    <name type="scientific">Stutzerimonas balearica DSM 6083</name>
    <dbReference type="NCBI Taxonomy" id="1123016"/>
    <lineage>
        <taxon>Bacteria</taxon>
        <taxon>Pseudomonadati</taxon>
        <taxon>Pseudomonadota</taxon>
        <taxon>Gammaproteobacteria</taxon>
        <taxon>Pseudomonadales</taxon>
        <taxon>Pseudomonadaceae</taxon>
        <taxon>Stutzerimonas</taxon>
    </lineage>
</organism>
<dbReference type="EMBL" id="CP007511">
    <property type="protein sequence ID" value="AJE16883.1"/>
    <property type="molecule type" value="Genomic_DNA"/>
</dbReference>
<dbReference type="RefSeq" id="WP_043222174.1">
    <property type="nucleotide sequence ID" value="NZ_CP007511.1"/>
</dbReference>
<dbReference type="GO" id="GO:0006508">
    <property type="term" value="P:proteolysis"/>
    <property type="evidence" value="ECO:0007669"/>
    <property type="project" value="InterPro"/>
</dbReference>
<dbReference type="KEGG" id="pbm:CL52_18250"/>
<name>A0A8D4C808_9GAMM</name>
<dbReference type="Pfam" id="PF01650">
    <property type="entry name" value="Peptidase_C13"/>
    <property type="match status" value="1"/>
</dbReference>
<proteinExistence type="predicted"/>
<gene>
    <name evidence="2" type="ORF">CL52_18250</name>
    <name evidence="3" type="ORF">SAMN05660875_106271</name>
</gene>
<evidence type="ECO:0000313" key="5">
    <source>
        <dbReference type="Proteomes" id="UP000182276"/>
    </source>
</evidence>
<dbReference type="PANTHER" id="PTHR23084:SF263">
    <property type="entry name" value="MORN REPEAT-CONTAINING PROTEIN 1"/>
    <property type="match status" value="1"/>
</dbReference>
<evidence type="ECO:0000313" key="3">
    <source>
        <dbReference type="EMBL" id="SDM62050.1"/>
    </source>
</evidence>
<dbReference type="AlphaFoldDB" id="A0A8D4C808"/>
<dbReference type="EMBL" id="FNHO01000006">
    <property type="protein sequence ID" value="SDM62050.1"/>
    <property type="molecule type" value="Genomic_DNA"/>
</dbReference>
<dbReference type="Proteomes" id="UP000182276">
    <property type="component" value="Unassembled WGS sequence"/>
</dbReference>
<dbReference type="GO" id="GO:0008233">
    <property type="term" value="F:peptidase activity"/>
    <property type="evidence" value="ECO:0007669"/>
    <property type="project" value="InterPro"/>
</dbReference>
<dbReference type="InterPro" id="IPR003409">
    <property type="entry name" value="MORN"/>
</dbReference>
<reference evidence="3 5" key="2">
    <citation type="submission" date="2016-10" db="EMBL/GenBank/DDBJ databases">
        <authorList>
            <person name="Varghese N."/>
            <person name="Submissions S."/>
        </authorList>
    </citation>
    <scope>NUCLEOTIDE SEQUENCE [LARGE SCALE GENOMIC DNA]</scope>
    <source>
        <strain evidence="3 5">DSM 6083</strain>
    </source>
</reference>